<proteinExistence type="predicted"/>
<dbReference type="EMBL" id="JXTC01000093">
    <property type="protein sequence ID" value="PON89520.1"/>
    <property type="molecule type" value="Genomic_DNA"/>
</dbReference>
<keyword evidence="1" id="KW-0812">Transmembrane</keyword>
<feature type="non-terminal residue" evidence="2">
    <location>
        <position position="1"/>
    </location>
</feature>
<protein>
    <submittedName>
        <fullName evidence="2">Uncharacterized protein</fullName>
    </submittedName>
</protein>
<keyword evidence="1" id="KW-1133">Transmembrane helix</keyword>
<keyword evidence="3" id="KW-1185">Reference proteome</keyword>
<evidence type="ECO:0000313" key="3">
    <source>
        <dbReference type="Proteomes" id="UP000237000"/>
    </source>
</evidence>
<keyword evidence="1" id="KW-0472">Membrane</keyword>
<name>A0A2P5EVG1_TREOI</name>
<organism evidence="2 3">
    <name type="scientific">Trema orientale</name>
    <name type="common">Charcoal tree</name>
    <name type="synonym">Celtis orientalis</name>
    <dbReference type="NCBI Taxonomy" id="63057"/>
    <lineage>
        <taxon>Eukaryota</taxon>
        <taxon>Viridiplantae</taxon>
        <taxon>Streptophyta</taxon>
        <taxon>Embryophyta</taxon>
        <taxon>Tracheophyta</taxon>
        <taxon>Spermatophyta</taxon>
        <taxon>Magnoliopsida</taxon>
        <taxon>eudicotyledons</taxon>
        <taxon>Gunneridae</taxon>
        <taxon>Pentapetalae</taxon>
        <taxon>rosids</taxon>
        <taxon>fabids</taxon>
        <taxon>Rosales</taxon>
        <taxon>Cannabaceae</taxon>
        <taxon>Trema</taxon>
    </lineage>
</organism>
<reference evidence="3" key="1">
    <citation type="submission" date="2016-06" db="EMBL/GenBank/DDBJ databases">
        <title>Parallel loss of symbiosis genes in relatives of nitrogen-fixing non-legume Parasponia.</title>
        <authorList>
            <person name="Van Velzen R."/>
            <person name="Holmer R."/>
            <person name="Bu F."/>
            <person name="Rutten L."/>
            <person name="Van Zeijl A."/>
            <person name="Liu W."/>
            <person name="Santuari L."/>
            <person name="Cao Q."/>
            <person name="Sharma T."/>
            <person name="Shen D."/>
            <person name="Roswanjaya Y."/>
            <person name="Wardhani T."/>
            <person name="Kalhor M.S."/>
            <person name="Jansen J."/>
            <person name="Van den Hoogen J."/>
            <person name="Gungor B."/>
            <person name="Hartog M."/>
            <person name="Hontelez J."/>
            <person name="Verver J."/>
            <person name="Yang W.-C."/>
            <person name="Schijlen E."/>
            <person name="Repin R."/>
            <person name="Schilthuizen M."/>
            <person name="Schranz E."/>
            <person name="Heidstra R."/>
            <person name="Miyata K."/>
            <person name="Fedorova E."/>
            <person name="Kohlen W."/>
            <person name="Bisseling T."/>
            <person name="Smit S."/>
            <person name="Geurts R."/>
        </authorList>
    </citation>
    <scope>NUCLEOTIDE SEQUENCE [LARGE SCALE GENOMIC DNA]</scope>
    <source>
        <strain evidence="3">cv. RG33-2</strain>
    </source>
</reference>
<accession>A0A2P5EVG1</accession>
<evidence type="ECO:0000256" key="1">
    <source>
        <dbReference type="SAM" id="Phobius"/>
    </source>
</evidence>
<feature type="transmembrane region" description="Helical" evidence="1">
    <location>
        <begin position="99"/>
        <end position="117"/>
    </location>
</feature>
<gene>
    <name evidence="2" type="ORF">TorRG33x02_146640</name>
</gene>
<evidence type="ECO:0000313" key="2">
    <source>
        <dbReference type="EMBL" id="PON89520.1"/>
    </source>
</evidence>
<comment type="caution">
    <text evidence="2">The sequence shown here is derived from an EMBL/GenBank/DDBJ whole genome shotgun (WGS) entry which is preliminary data.</text>
</comment>
<dbReference type="AlphaFoldDB" id="A0A2P5EVG1"/>
<sequence>LCWRNWTGYFGRFHDLTMMPLDFSLDIGMLSGFFAILMAFGSLDSGSLLSLGLLDLMFSLSLRYLAFSICCFSLFFVLHASASLYPDLSSLSFAFDFDFLEYGFFSFFVSSVVFVCLL</sequence>
<feature type="transmembrane region" description="Helical" evidence="1">
    <location>
        <begin position="64"/>
        <end position="84"/>
    </location>
</feature>
<dbReference type="InParanoid" id="A0A2P5EVG1"/>
<feature type="transmembrane region" description="Helical" evidence="1">
    <location>
        <begin position="23"/>
        <end position="43"/>
    </location>
</feature>
<dbReference type="Proteomes" id="UP000237000">
    <property type="component" value="Unassembled WGS sequence"/>
</dbReference>